<reference evidence="2" key="1">
    <citation type="journal article" date="2013" name="Environ. Microbiol.">
        <title>Microbiota from the distal guts of lean and obese adolescents exhibit partial functional redundancy besides clear differences in community structure.</title>
        <authorList>
            <person name="Ferrer M."/>
            <person name="Ruiz A."/>
            <person name="Lanza F."/>
            <person name="Haange S.B."/>
            <person name="Oberbach A."/>
            <person name="Till H."/>
            <person name="Bargiela R."/>
            <person name="Campoy C."/>
            <person name="Segura M.T."/>
            <person name="Richter M."/>
            <person name="von Bergen M."/>
            <person name="Seifert J."/>
            <person name="Suarez A."/>
        </authorList>
    </citation>
    <scope>NUCLEOTIDE SEQUENCE</scope>
</reference>
<evidence type="ECO:0000313" key="2">
    <source>
        <dbReference type="EMBL" id="EKC55933.1"/>
    </source>
</evidence>
<evidence type="ECO:0000259" key="1">
    <source>
        <dbReference type="SMART" id="SM00047"/>
    </source>
</evidence>
<dbReference type="InterPro" id="IPR002901">
    <property type="entry name" value="MGlyc_endo_b_GlcNAc-like_dom"/>
</dbReference>
<dbReference type="Gene3D" id="1.10.530.10">
    <property type="match status" value="1"/>
</dbReference>
<name>K1SEF6_9ZZZZ</name>
<dbReference type="GO" id="GO:0004040">
    <property type="term" value="F:amidase activity"/>
    <property type="evidence" value="ECO:0007669"/>
    <property type="project" value="InterPro"/>
</dbReference>
<feature type="non-terminal residue" evidence="2">
    <location>
        <position position="177"/>
    </location>
</feature>
<dbReference type="SMART" id="SM00047">
    <property type="entry name" value="LYZ2"/>
    <property type="match status" value="1"/>
</dbReference>
<protein>
    <submittedName>
        <fullName evidence="2">Mannosyl-glycoprotein endo-beta-N-acetylglucosaminidase</fullName>
    </submittedName>
</protein>
<gene>
    <name evidence="2" type="ORF">LEA_15089</name>
</gene>
<proteinExistence type="predicted"/>
<accession>K1SEF6</accession>
<dbReference type="EMBL" id="AJWY01010294">
    <property type="protein sequence ID" value="EKC55933.1"/>
    <property type="molecule type" value="Genomic_DNA"/>
</dbReference>
<dbReference type="Pfam" id="PF01832">
    <property type="entry name" value="Glucosaminidase"/>
    <property type="match status" value="1"/>
</dbReference>
<feature type="domain" description="Mannosyl-glycoprotein endo-beta-N-acetylglucosamidase-like" evidence="1">
    <location>
        <begin position="75"/>
        <end position="177"/>
    </location>
</feature>
<sequence>EDIPVVYTDCDMTVDEMVEEQMTAEPTVFTNGVFPASEENVEQYVNPENLVSGYEKYQFMDLSVSNNVDSATLDTYLKGKGVLDGHGSEFKKAADDNNVSEVYLVIHSCLETGNGSSELANGVEYNGTTVYNLFGIGAVDESPIDAGAEYAYKQGWTSVEKAIEGGAKWISENYINN</sequence>
<organism evidence="2">
    <name type="scientific">human gut metagenome</name>
    <dbReference type="NCBI Taxonomy" id="408170"/>
    <lineage>
        <taxon>unclassified sequences</taxon>
        <taxon>metagenomes</taxon>
        <taxon>organismal metagenomes</taxon>
    </lineage>
</organism>
<comment type="caution">
    <text evidence="2">The sequence shown here is derived from an EMBL/GenBank/DDBJ whole genome shotgun (WGS) entry which is preliminary data.</text>
</comment>
<dbReference type="AlphaFoldDB" id="K1SEF6"/>
<feature type="non-terminal residue" evidence="2">
    <location>
        <position position="1"/>
    </location>
</feature>